<evidence type="ECO:0000313" key="2">
    <source>
        <dbReference type="Proteomes" id="UP000244722"/>
    </source>
</evidence>
<evidence type="ECO:0000313" key="1">
    <source>
        <dbReference type="EMBL" id="PUU79291.1"/>
    </source>
</evidence>
<dbReference type="Proteomes" id="UP000244722">
    <property type="component" value="Unassembled WGS sequence"/>
</dbReference>
<dbReference type="AlphaFoldDB" id="A0A2T6ZUX7"/>
<dbReference type="EMBL" id="NESQ01000095">
    <property type="protein sequence ID" value="PUU79291.1"/>
    <property type="molecule type" value="Genomic_DNA"/>
</dbReference>
<reference evidence="1 2" key="1">
    <citation type="submission" date="2017-04" db="EMBL/GenBank/DDBJ databases">
        <title>Draft genome sequence of Tuber borchii Vittad., a whitish edible truffle.</title>
        <authorList>
            <consortium name="DOE Joint Genome Institute"/>
            <person name="Murat C."/>
            <person name="Kuo A."/>
            <person name="Barry K.W."/>
            <person name="Clum A."/>
            <person name="Dockter R.B."/>
            <person name="Fauchery L."/>
            <person name="Iotti M."/>
            <person name="Kohler A."/>
            <person name="Labutti K."/>
            <person name="Lindquist E.A."/>
            <person name="Lipzen A."/>
            <person name="Ohm R.A."/>
            <person name="Wang M."/>
            <person name="Grigoriev I.V."/>
            <person name="Zambonelli A."/>
            <person name="Martin F.M."/>
        </authorList>
    </citation>
    <scope>NUCLEOTIDE SEQUENCE [LARGE SCALE GENOMIC DNA]</scope>
    <source>
        <strain evidence="1 2">Tbo3840</strain>
    </source>
</reference>
<gene>
    <name evidence="1" type="ORF">B9Z19DRAFT_1082100</name>
</gene>
<proteinExistence type="predicted"/>
<accession>A0A2T6ZUX7</accession>
<organism evidence="1 2">
    <name type="scientific">Tuber borchii</name>
    <name type="common">White truffle</name>
    <dbReference type="NCBI Taxonomy" id="42251"/>
    <lineage>
        <taxon>Eukaryota</taxon>
        <taxon>Fungi</taxon>
        <taxon>Dikarya</taxon>
        <taxon>Ascomycota</taxon>
        <taxon>Pezizomycotina</taxon>
        <taxon>Pezizomycetes</taxon>
        <taxon>Pezizales</taxon>
        <taxon>Tuberaceae</taxon>
        <taxon>Tuber</taxon>
    </lineage>
</organism>
<comment type="caution">
    <text evidence="1">The sequence shown here is derived from an EMBL/GenBank/DDBJ whole genome shotgun (WGS) entry which is preliminary data.</text>
</comment>
<keyword evidence="2" id="KW-1185">Reference proteome</keyword>
<sequence length="131" mass="14611">MIPPSRRYDKEGEKEVRGCGSIWIQIRAYTRLSRTVHLRRQLEYEYSTAPDTFQSSPGTGPLQVLALPAVLCSSNIEHFTHWAKPGTLAPSVSWLRYSPTVTAKVSAIIGREESFNMFKGIGTELNSLTPA</sequence>
<protein>
    <submittedName>
        <fullName evidence="1">Uncharacterized protein</fullName>
    </submittedName>
</protein>
<name>A0A2T6ZUX7_TUBBO</name>